<reference evidence="2 3" key="1">
    <citation type="submission" date="2019-12" db="EMBL/GenBank/DDBJ databases">
        <authorList>
            <person name="Alioto T."/>
            <person name="Alioto T."/>
            <person name="Gomez Garrido J."/>
        </authorList>
    </citation>
    <scope>NUCLEOTIDE SEQUENCE [LARGE SCALE GENOMIC DNA]</scope>
</reference>
<organism evidence="2 3">
    <name type="scientific">Olea europaea subsp. europaea</name>
    <dbReference type="NCBI Taxonomy" id="158383"/>
    <lineage>
        <taxon>Eukaryota</taxon>
        <taxon>Viridiplantae</taxon>
        <taxon>Streptophyta</taxon>
        <taxon>Embryophyta</taxon>
        <taxon>Tracheophyta</taxon>
        <taxon>Spermatophyta</taxon>
        <taxon>Magnoliopsida</taxon>
        <taxon>eudicotyledons</taxon>
        <taxon>Gunneridae</taxon>
        <taxon>Pentapetalae</taxon>
        <taxon>asterids</taxon>
        <taxon>lamiids</taxon>
        <taxon>Lamiales</taxon>
        <taxon>Oleaceae</taxon>
        <taxon>Oleeae</taxon>
        <taxon>Olea</taxon>
    </lineage>
</organism>
<dbReference type="AlphaFoldDB" id="A0A8S0TIV4"/>
<dbReference type="EMBL" id="CACTIH010005963">
    <property type="protein sequence ID" value="CAA3003438.1"/>
    <property type="molecule type" value="Genomic_DNA"/>
</dbReference>
<feature type="compositionally biased region" description="Basic residues" evidence="1">
    <location>
        <begin position="25"/>
        <end position="35"/>
    </location>
</feature>
<protein>
    <submittedName>
        <fullName evidence="2">Uncharacterized protein</fullName>
    </submittedName>
</protein>
<evidence type="ECO:0000313" key="3">
    <source>
        <dbReference type="Proteomes" id="UP000594638"/>
    </source>
</evidence>
<evidence type="ECO:0000313" key="2">
    <source>
        <dbReference type="EMBL" id="CAA3003438.1"/>
    </source>
</evidence>
<proteinExistence type="predicted"/>
<accession>A0A8S0TIV4</accession>
<comment type="caution">
    <text evidence="2">The sequence shown here is derived from an EMBL/GenBank/DDBJ whole genome shotgun (WGS) entry which is preliminary data.</text>
</comment>
<feature type="region of interest" description="Disordered" evidence="1">
    <location>
        <begin position="23"/>
        <end position="54"/>
    </location>
</feature>
<feature type="compositionally biased region" description="Basic and acidic residues" evidence="1">
    <location>
        <begin position="44"/>
        <end position="54"/>
    </location>
</feature>
<name>A0A8S0TIV4_OLEEU</name>
<keyword evidence="3" id="KW-1185">Reference proteome</keyword>
<dbReference type="Gramene" id="OE9A037379T1">
    <property type="protein sequence ID" value="OE9A037379C1"/>
    <property type="gene ID" value="OE9A037379"/>
</dbReference>
<dbReference type="Proteomes" id="UP000594638">
    <property type="component" value="Unassembled WGS sequence"/>
</dbReference>
<evidence type="ECO:0000256" key="1">
    <source>
        <dbReference type="SAM" id="MobiDB-lite"/>
    </source>
</evidence>
<sequence>MISLMIGKVGLEIGMINLVIGKTKNSGKKGKKRPQARTFQPVRRGPDELSRVEKETPTIRVKAVTNIGLK</sequence>
<gene>
    <name evidence="2" type="ORF">OLEA9_A037379</name>
</gene>